<organism evidence="11 13">
    <name type="scientific">Neospora caninum (strain Liverpool)</name>
    <dbReference type="NCBI Taxonomy" id="572307"/>
    <lineage>
        <taxon>Eukaryota</taxon>
        <taxon>Sar</taxon>
        <taxon>Alveolata</taxon>
        <taxon>Apicomplexa</taxon>
        <taxon>Conoidasida</taxon>
        <taxon>Coccidia</taxon>
        <taxon>Eucoccidiorida</taxon>
        <taxon>Eimeriorina</taxon>
        <taxon>Sarcocystidae</taxon>
        <taxon>Neospora</taxon>
    </lineage>
</organism>
<dbReference type="eggNOG" id="ENOG502QZVE">
    <property type="taxonomic scope" value="Eukaryota"/>
</dbReference>
<evidence type="ECO:0000256" key="7">
    <source>
        <dbReference type="ARBA" id="ARBA00023136"/>
    </source>
</evidence>
<dbReference type="GO" id="GO:0045047">
    <property type="term" value="P:protein targeting to ER"/>
    <property type="evidence" value="ECO:0007669"/>
    <property type="project" value="TreeGrafter"/>
</dbReference>
<protein>
    <recommendedName>
        <fullName evidence="3 9">Signal peptidase complex subunit 2</fullName>
    </recommendedName>
</protein>
<keyword evidence="6 9" id="KW-1133">Transmembrane helix</keyword>
<evidence type="ECO:0000313" key="13">
    <source>
        <dbReference type="Proteomes" id="UP000007494"/>
    </source>
</evidence>
<dbReference type="EMBL" id="LN714483">
    <property type="protein sequence ID" value="CEL67210.1"/>
    <property type="molecule type" value="Genomic_DNA"/>
</dbReference>
<reference evidence="11" key="1">
    <citation type="submission" date="2011-02" db="EMBL/GenBank/DDBJ databases">
        <authorList>
            <person name="Aslett M."/>
        </authorList>
    </citation>
    <scope>NUCLEOTIDE SEQUENCE</scope>
    <source>
        <strain evidence="11">Liverpool</strain>
    </source>
</reference>
<feature type="transmembrane region" description="Helical" evidence="9">
    <location>
        <begin position="111"/>
        <end position="129"/>
    </location>
</feature>
<evidence type="ECO:0000256" key="4">
    <source>
        <dbReference type="ARBA" id="ARBA00022692"/>
    </source>
</evidence>
<reference evidence="11" key="2">
    <citation type="submission" date="2011-03" db="EMBL/GenBank/DDBJ databases">
        <title>Comparative genomics and transcriptomics of Neospora caninum and Toxoplasma gondii.</title>
        <authorList>
            <person name="Reid A.J."/>
            <person name="Sohal A."/>
            <person name="Harris D."/>
            <person name="Quail M."/>
            <person name="Sanders M."/>
            <person name="Berriman M."/>
            <person name="Wastling J.M."/>
            <person name="Pain A."/>
        </authorList>
    </citation>
    <scope>NUCLEOTIDE SEQUENCE</scope>
    <source>
        <strain evidence="11">Liverpool</strain>
    </source>
</reference>
<feature type="transmembrane region" description="Helical" evidence="9">
    <location>
        <begin position="86"/>
        <end position="105"/>
    </location>
</feature>
<evidence type="ECO:0000313" key="12">
    <source>
        <dbReference type="EMBL" id="CEL67210.1"/>
    </source>
</evidence>
<dbReference type="EMBL" id="FR823390">
    <property type="protein sequence ID" value="CBZ53220.1"/>
    <property type="molecule type" value="Genomic_DNA"/>
</dbReference>
<evidence type="ECO:0000256" key="9">
    <source>
        <dbReference type="RuleBase" id="RU368033"/>
    </source>
</evidence>
<dbReference type="PANTHER" id="PTHR13085">
    <property type="entry name" value="MICROSOMAL SIGNAL PEPTIDASE 25 KDA SUBUNIT"/>
    <property type="match status" value="1"/>
</dbReference>
<accession>F0VJZ0</accession>
<keyword evidence="13" id="KW-1185">Reference proteome</keyword>
<comment type="subcellular location">
    <subcellularLocation>
        <location evidence="1 9">Endoplasmic reticulum membrane</location>
        <topology evidence="1 9">Multi-pass membrane protein</topology>
    </subcellularLocation>
</comment>
<evidence type="ECO:0000256" key="5">
    <source>
        <dbReference type="ARBA" id="ARBA00022824"/>
    </source>
</evidence>
<dbReference type="GeneID" id="13443579"/>
<comment type="function">
    <text evidence="8 9">Component of the signal peptidase complex (SPC) which catalyzes the cleavage of N-terminal signal sequences from nascent proteins as they are translocated into the lumen of the endoplasmic reticulum. Enhances the enzymatic activity of SPC and facilitates the interactions between different components of the translocation site.</text>
</comment>
<feature type="region of interest" description="Disordered" evidence="10">
    <location>
        <begin position="1"/>
        <end position="32"/>
    </location>
</feature>
<dbReference type="InterPro" id="IPR009582">
    <property type="entry name" value="Spc2/SPCS2"/>
</dbReference>
<evidence type="ECO:0000256" key="3">
    <source>
        <dbReference type="ARBA" id="ARBA00017057"/>
    </source>
</evidence>
<dbReference type="VEuPathDB" id="ToxoDB:NCLIV_030070"/>
<keyword evidence="4 9" id="KW-0812">Transmembrane</keyword>
<name>F0VJZ0_NEOCL</name>
<dbReference type="Pfam" id="PF06703">
    <property type="entry name" value="SPC25"/>
    <property type="match status" value="1"/>
</dbReference>
<evidence type="ECO:0000256" key="1">
    <source>
        <dbReference type="ARBA" id="ARBA00004477"/>
    </source>
</evidence>
<dbReference type="GO" id="GO:0006465">
    <property type="term" value="P:signal peptide processing"/>
    <property type="evidence" value="ECO:0007669"/>
    <property type="project" value="UniProtKB-UniRule"/>
</dbReference>
<dbReference type="OrthoDB" id="330185at2759"/>
<dbReference type="InParanoid" id="F0VJZ0"/>
<dbReference type="OMA" id="FFEDIFM"/>
<keyword evidence="7 9" id="KW-0472">Membrane</keyword>
<reference evidence="12" key="4">
    <citation type="journal article" date="2015" name="PLoS ONE">
        <title>Comprehensive Evaluation of Toxoplasma gondii VEG and Neospora caninum LIV Genomes with Tachyzoite Stage Transcriptome and Proteome Defines Novel Transcript Features.</title>
        <authorList>
            <person name="Ramaprasad A."/>
            <person name="Mourier T."/>
            <person name="Naeem R."/>
            <person name="Malas T.B."/>
            <person name="Moussa E."/>
            <person name="Panigrahi A."/>
            <person name="Vermont S.J."/>
            <person name="Otto T.D."/>
            <person name="Wastling J."/>
            <person name="Pain A."/>
        </authorList>
    </citation>
    <scope>NUCLEOTIDE SEQUENCE</scope>
    <source>
        <strain evidence="12">Liverpool</strain>
    </source>
</reference>
<evidence type="ECO:0000256" key="6">
    <source>
        <dbReference type="ARBA" id="ARBA00022989"/>
    </source>
</evidence>
<gene>
    <name evidence="12" type="ORF">BN1204_030070</name>
    <name evidence="11" type="ORF">NCLIV_030070</name>
</gene>
<dbReference type="GO" id="GO:0008233">
    <property type="term" value="F:peptidase activity"/>
    <property type="evidence" value="ECO:0007669"/>
    <property type="project" value="UniProtKB-UniRule"/>
</dbReference>
<dbReference type="RefSeq" id="XP_003883252.1">
    <property type="nucleotide sequence ID" value="XM_003883203.1"/>
</dbReference>
<evidence type="ECO:0000313" key="11">
    <source>
        <dbReference type="EMBL" id="CBZ53220.1"/>
    </source>
</evidence>
<reference evidence="13" key="3">
    <citation type="journal article" date="2012" name="PLoS Pathog.">
        <title>Comparative genomics of the apicomplexan parasites Toxoplasma gondii and Neospora caninum: Coccidia differing in host range and transmission strategy.</title>
        <authorList>
            <person name="Reid A.J."/>
            <person name="Vermont S.J."/>
            <person name="Cotton J.A."/>
            <person name="Harris D."/>
            <person name="Hill-Cawthorne G.A."/>
            <person name="Konen-Waisman S."/>
            <person name="Latham S.M."/>
            <person name="Mourier T."/>
            <person name="Norton R."/>
            <person name="Quail M.A."/>
            <person name="Sanders M."/>
            <person name="Shanmugam D."/>
            <person name="Sohal A."/>
            <person name="Wasmuth J.D."/>
            <person name="Brunk B."/>
            <person name="Grigg M.E."/>
            <person name="Howard J.C."/>
            <person name="Parkinson J."/>
            <person name="Roos D.S."/>
            <person name="Trees A.J."/>
            <person name="Berriman M."/>
            <person name="Pain A."/>
            <person name="Wastling J.M."/>
        </authorList>
    </citation>
    <scope>NUCLEOTIDE SEQUENCE [LARGE SCALE GENOMIC DNA]</scope>
    <source>
        <strain evidence="13">Liverpool</strain>
    </source>
</reference>
<sequence length="225" mass="25039">MAGQGKGEQATPAAPTPATEEIADTAATDSQQEEEQKRLELILSNMRRVSNLYSEAELLRVVEDYVADCMTHLGYQEYRLYSNLRLLIASFACCVAAYASFGVPFPTDGPYLKLSIVTFFVSLLVLLFIETVCVKNAIACFKDKDGEAFFIDSHIDRNTNDLVLAIRQKSLYLSTASNVGRFFDSKGYLLIDTLYEELTNLLQDFENGLSDATKLAAGRRKKKNA</sequence>
<feature type="compositionally biased region" description="Low complexity" evidence="10">
    <location>
        <begin position="10"/>
        <end position="29"/>
    </location>
</feature>
<proteinExistence type="inferred from homology"/>
<dbReference type="AlphaFoldDB" id="F0VJZ0"/>
<dbReference type="Proteomes" id="UP000007494">
    <property type="component" value="Chromosome VIII"/>
</dbReference>
<evidence type="ECO:0000256" key="10">
    <source>
        <dbReference type="SAM" id="MobiDB-lite"/>
    </source>
</evidence>
<evidence type="ECO:0000256" key="8">
    <source>
        <dbReference type="ARBA" id="ARBA00045608"/>
    </source>
</evidence>
<dbReference type="GO" id="GO:0005787">
    <property type="term" value="C:signal peptidase complex"/>
    <property type="evidence" value="ECO:0007669"/>
    <property type="project" value="UniProtKB-UniRule"/>
</dbReference>
<keyword evidence="5 9" id="KW-0256">Endoplasmic reticulum</keyword>
<evidence type="ECO:0000256" key="2">
    <source>
        <dbReference type="ARBA" id="ARBA00007324"/>
    </source>
</evidence>
<comment type="similarity">
    <text evidence="2 9">Belongs to the SPCS2 family.</text>
</comment>
<dbReference type="PANTHER" id="PTHR13085:SF0">
    <property type="entry name" value="SIGNAL PEPTIDASE COMPLEX SUBUNIT 2"/>
    <property type="match status" value="1"/>
</dbReference>